<comment type="caution">
    <text evidence="2">The sequence shown here is derived from an EMBL/GenBank/DDBJ whole genome shotgun (WGS) entry which is preliminary data.</text>
</comment>
<gene>
    <name evidence="2" type="ORF">VNO78_10168</name>
</gene>
<reference evidence="2 3" key="1">
    <citation type="submission" date="2024-01" db="EMBL/GenBank/DDBJ databases">
        <title>The genomes of 5 underutilized Papilionoideae crops provide insights into root nodulation and disease resistanc.</title>
        <authorList>
            <person name="Jiang F."/>
        </authorList>
    </citation>
    <scope>NUCLEOTIDE SEQUENCE [LARGE SCALE GENOMIC DNA]</scope>
    <source>
        <strain evidence="2">DUOXIRENSHENG_FW03</strain>
        <tissue evidence="2">Leaves</tissue>
    </source>
</reference>
<accession>A0AAN9XM07</accession>
<sequence length="113" mass="11932">MEGCCIRSRNASGGVDAGDGANVFAAEKERIAKAFVEKKKGALPPPRPKKPRLEQNKAEAQVTEPEARASQPREDVLVDSTTTLEGTVILEVVVRASTSVTSSPTTTVVVVQA</sequence>
<name>A0AAN9XM07_PSOTE</name>
<feature type="region of interest" description="Disordered" evidence="1">
    <location>
        <begin position="36"/>
        <end position="75"/>
    </location>
</feature>
<proteinExistence type="predicted"/>
<dbReference type="AlphaFoldDB" id="A0AAN9XM07"/>
<evidence type="ECO:0000313" key="2">
    <source>
        <dbReference type="EMBL" id="KAK7398993.1"/>
    </source>
</evidence>
<dbReference type="Proteomes" id="UP001386955">
    <property type="component" value="Unassembled WGS sequence"/>
</dbReference>
<evidence type="ECO:0000256" key="1">
    <source>
        <dbReference type="SAM" id="MobiDB-lite"/>
    </source>
</evidence>
<feature type="compositionally biased region" description="Basic and acidic residues" evidence="1">
    <location>
        <begin position="65"/>
        <end position="75"/>
    </location>
</feature>
<evidence type="ECO:0000313" key="3">
    <source>
        <dbReference type="Proteomes" id="UP001386955"/>
    </source>
</evidence>
<protein>
    <submittedName>
        <fullName evidence="2">Uncharacterized protein</fullName>
    </submittedName>
</protein>
<organism evidence="2 3">
    <name type="scientific">Psophocarpus tetragonolobus</name>
    <name type="common">Winged bean</name>
    <name type="synonym">Dolichos tetragonolobus</name>
    <dbReference type="NCBI Taxonomy" id="3891"/>
    <lineage>
        <taxon>Eukaryota</taxon>
        <taxon>Viridiplantae</taxon>
        <taxon>Streptophyta</taxon>
        <taxon>Embryophyta</taxon>
        <taxon>Tracheophyta</taxon>
        <taxon>Spermatophyta</taxon>
        <taxon>Magnoliopsida</taxon>
        <taxon>eudicotyledons</taxon>
        <taxon>Gunneridae</taxon>
        <taxon>Pentapetalae</taxon>
        <taxon>rosids</taxon>
        <taxon>fabids</taxon>
        <taxon>Fabales</taxon>
        <taxon>Fabaceae</taxon>
        <taxon>Papilionoideae</taxon>
        <taxon>50 kb inversion clade</taxon>
        <taxon>NPAAA clade</taxon>
        <taxon>indigoferoid/millettioid clade</taxon>
        <taxon>Phaseoleae</taxon>
        <taxon>Psophocarpus</taxon>
    </lineage>
</organism>
<dbReference type="EMBL" id="JAYMYS010000003">
    <property type="protein sequence ID" value="KAK7398993.1"/>
    <property type="molecule type" value="Genomic_DNA"/>
</dbReference>
<keyword evidence="3" id="KW-1185">Reference proteome</keyword>